<evidence type="ECO:0008006" key="5">
    <source>
        <dbReference type="Google" id="ProtNLM"/>
    </source>
</evidence>
<sequence length="178" mass="18246">MKANVLLFGLLAPALLSACAPQTPAPTPVPAPRPVATTAPAAPTPPRFTGDWRDAPLTLGAWRWSVAGGQSVASFGLTAQSPPIMLACIAKGSVQLRVAGNVTTATPIGITTSGGTFPLMSDPPSPGATAIVVTLPARAPVLDAMAFSRGRFVIEVAGQLPSYLPAWPEVARVIEDCR</sequence>
<evidence type="ECO:0000256" key="1">
    <source>
        <dbReference type="SAM" id="MobiDB-lite"/>
    </source>
</evidence>
<feature type="signal peptide" evidence="2">
    <location>
        <begin position="1"/>
        <end position="25"/>
    </location>
</feature>
<accession>A0A5B8S283</accession>
<evidence type="ECO:0000313" key="4">
    <source>
        <dbReference type="Proteomes" id="UP000321172"/>
    </source>
</evidence>
<organism evidence="3 4">
    <name type="scientific">Novosphingobium ginsenosidimutans</name>
    <dbReference type="NCBI Taxonomy" id="1176536"/>
    <lineage>
        <taxon>Bacteria</taxon>
        <taxon>Pseudomonadati</taxon>
        <taxon>Pseudomonadota</taxon>
        <taxon>Alphaproteobacteria</taxon>
        <taxon>Sphingomonadales</taxon>
        <taxon>Sphingomonadaceae</taxon>
        <taxon>Novosphingobium</taxon>
    </lineage>
</organism>
<dbReference type="KEGG" id="ngf:FRF71_01045"/>
<proteinExistence type="predicted"/>
<feature type="chain" id="PRO_5022681773" description="Lipoprotein" evidence="2">
    <location>
        <begin position="26"/>
        <end position="178"/>
    </location>
</feature>
<name>A0A5B8S283_9SPHN</name>
<evidence type="ECO:0000313" key="3">
    <source>
        <dbReference type="EMBL" id="QEA14827.1"/>
    </source>
</evidence>
<dbReference type="EMBL" id="CP042345">
    <property type="protein sequence ID" value="QEA14827.1"/>
    <property type="molecule type" value="Genomic_DNA"/>
</dbReference>
<feature type="compositionally biased region" description="Pro residues" evidence="1">
    <location>
        <begin position="23"/>
        <end position="33"/>
    </location>
</feature>
<protein>
    <recommendedName>
        <fullName evidence="5">Lipoprotein</fullName>
    </recommendedName>
</protein>
<keyword evidence="2" id="KW-0732">Signal</keyword>
<evidence type="ECO:0000256" key="2">
    <source>
        <dbReference type="SAM" id="SignalP"/>
    </source>
</evidence>
<dbReference type="OrthoDB" id="7629232at2"/>
<dbReference type="PROSITE" id="PS51257">
    <property type="entry name" value="PROKAR_LIPOPROTEIN"/>
    <property type="match status" value="1"/>
</dbReference>
<reference evidence="3 4" key="1">
    <citation type="journal article" date="2013" name="J. Microbiol. Biotechnol.">
        <title>Novosphingobium ginsenosidimutans sp. nov., with the ability to convert ginsenoside.</title>
        <authorList>
            <person name="Kim J.K."/>
            <person name="He D."/>
            <person name="Liu Q.M."/>
            <person name="Park H.Y."/>
            <person name="Jung M.S."/>
            <person name="Yoon M.H."/>
            <person name="Kim S.C."/>
            <person name="Im W.T."/>
        </authorList>
    </citation>
    <scope>NUCLEOTIDE SEQUENCE [LARGE SCALE GENOMIC DNA]</scope>
    <source>
        <strain evidence="3 4">FW-6</strain>
    </source>
</reference>
<dbReference type="RefSeq" id="WP_147088808.1">
    <property type="nucleotide sequence ID" value="NZ_BAABJD010000002.1"/>
</dbReference>
<dbReference type="AlphaFoldDB" id="A0A5B8S283"/>
<feature type="region of interest" description="Disordered" evidence="1">
    <location>
        <begin position="23"/>
        <end position="49"/>
    </location>
</feature>
<dbReference type="Proteomes" id="UP000321172">
    <property type="component" value="Chromosome"/>
</dbReference>
<gene>
    <name evidence="3" type="ORF">FRF71_01045</name>
</gene>
<keyword evidence="4" id="KW-1185">Reference proteome</keyword>